<dbReference type="InterPro" id="IPR029057">
    <property type="entry name" value="PRTase-like"/>
</dbReference>
<organism evidence="10">
    <name type="scientific">hydrothermal vent metagenome</name>
    <dbReference type="NCBI Taxonomy" id="652676"/>
    <lineage>
        <taxon>unclassified sequences</taxon>
        <taxon>metagenomes</taxon>
        <taxon>ecological metagenomes</taxon>
    </lineage>
</organism>
<evidence type="ECO:0000259" key="9">
    <source>
        <dbReference type="PROSITE" id="PS51278"/>
    </source>
</evidence>
<keyword evidence="7" id="KW-0315">Glutamine amidotransferase</keyword>
<evidence type="ECO:0000256" key="7">
    <source>
        <dbReference type="ARBA" id="ARBA00022962"/>
    </source>
</evidence>
<evidence type="ECO:0000256" key="3">
    <source>
        <dbReference type="ARBA" id="ARBA00011941"/>
    </source>
</evidence>
<evidence type="ECO:0000256" key="8">
    <source>
        <dbReference type="SAM" id="MobiDB-lite"/>
    </source>
</evidence>
<dbReference type="GO" id="GO:0004044">
    <property type="term" value="F:amidophosphoribosyltransferase activity"/>
    <property type="evidence" value="ECO:0007669"/>
    <property type="project" value="UniProtKB-EC"/>
</dbReference>
<evidence type="ECO:0000256" key="6">
    <source>
        <dbReference type="ARBA" id="ARBA00022755"/>
    </source>
</evidence>
<dbReference type="PANTHER" id="PTHR11907">
    <property type="entry name" value="AMIDOPHOSPHORIBOSYLTRANSFERASE"/>
    <property type="match status" value="1"/>
</dbReference>
<evidence type="ECO:0000256" key="5">
    <source>
        <dbReference type="ARBA" id="ARBA00022679"/>
    </source>
</evidence>
<evidence type="ECO:0000313" key="10">
    <source>
        <dbReference type="EMBL" id="VAW70815.1"/>
    </source>
</evidence>
<sequence length="508" mass="56835">MCGIVGMVSSRAVNQDIYEALTVLQHRGQDAAGIMTCDNGRLYLRKENGLARDVFRTEHMLRLKGNIGIGHVRYPTAGRSSSAEAQPFYVNSPYGISLAHNGNLTNAGELKRDLFHEDLRHINTDSDSEILLNVFAHELGCQKKYTITEKEVFSAVAGVHRRCKGGYAVVTMIAGQGIVGFRDPHGIRPVVFGKRITEQGTDYMIASESVALDMVGFELIRDIEPGEAVFIDLKGNIHTMQCAEKVEYAPCLFEFVYFARPDSIIDNISVYKARLRMGEKLAARIRKEHPEHDIDVVIPIPDTSRTSALQLANLLGLKYREGFIKNRYIGRTFIMPGQVERKKSVRQKLNAIELEFKDKNVLLVDDSIVRGTTSRQIIQMARDAGARKVYFASAAPPVAYPNVYGIDMPSPNELVAHNRSIPEINEAIGSDWLVYQNLDDLKSAVKKWSEKVQKFDDSVFSGNYVTGDISETYLKQLDLLRSDSAKDSRENEVSATTEAELIDMHNAR</sequence>
<dbReference type="EMBL" id="UOFL01000003">
    <property type="protein sequence ID" value="VAW70815.1"/>
    <property type="molecule type" value="Genomic_DNA"/>
</dbReference>
<comment type="similarity">
    <text evidence="2">In the C-terminal section; belongs to the purine/pyrimidine phosphoribosyltransferase family.</text>
</comment>
<dbReference type="InterPro" id="IPR000836">
    <property type="entry name" value="PRTase_dom"/>
</dbReference>
<dbReference type="NCBIfam" id="TIGR01134">
    <property type="entry name" value="purF"/>
    <property type="match status" value="1"/>
</dbReference>
<reference evidence="10" key="1">
    <citation type="submission" date="2018-06" db="EMBL/GenBank/DDBJ databases">
        <authorList>
            <person name="Zhirakovskaya E."/>
        </authorList>
    </citation>
    <scope>NUCLEOTIDE SEQUENCE</scope>
</reference>
<keyword evidence="5 10" id="KW-0808">Transferase</keyword>
<dbReference type="InterPro" id="IPR017932">
    <property type="entry name" value="GATase_2_dom"/>
</dbReference>
<dbReference type="Pfam" id="PF13522">
    <property type="entry name" value="GATase_6"/>
    <property type="match status" value="1"/>
</dbReference>
<dbReference type="PROSITE" id="PS51278">
    <property type="entry name" value="GATASE_TYPE_2"/>
    <property type="match status" value="1"/>
</dbReference>
<feature type="region of interest" description="Disordered" evidence="8">
    <location>
        <begin position="485"/>
        <end position="508"/>
    </location>
</feature>
<dbReference type="SUPFAM" id="SSF53271">
    <property type="entry name" value="PRTase-like"/>
    <property type="match status" value="1"/>
</dbReference>
<evidence type="ECO:0000256" key="2">
    <source>
        <dbReference type="ARBA" id="ARBA00010138"/>
    </source>
</evidence>
<feature type="domain" description="Glutamine amidotransferase type-2" evidence="9">
    <location>
        <begin position="2"/>
        <end position="234"/>
    </location>
</feature>
<dbReference type="InterPro" id="IPR035584">
    <property type="entry name" value="PurF_N"/>
</dbReference>
<dbReference type="InterPro" id="IPR029055">
    <property type="entry name" value="Ntn_hydrolases_N"/>
</dbReference>
<dbReference type="InterPro" id="IPR005854">
    <property type="entry name" value="PurF"/>
</dbReference>
<dbReference type="UniPathway" id="UPA00074">
    <property type="reaction ID" value="UER00124"/>
</dbReference>
<dbReference type="EC" id="2.4.2.14" evidence="3"/>
<dbReference type="HAMAP" id="MF_01931">
    <property type="entry name" value="PurF"/>
    <property type="match status" value="1"/>
</dbReference>
<evidence type="ECO:0000256" key="1">
    <source>
        <dbReference type="ARBA" id="ARBA00005209"/>
    </source>
</evidence>
<evidence type="ECO:0000256" key="4">
    <source>
        <dbReference type="ARBA" id="ARBA00022676"/>
    </source>
</evidence>
<dbReference type="Gene3D" id="3.40.50.2020">
    <property type="match status" value="1"/>
</dbReference>
<keyword evidence="4 10" id="KW-0328">Glycosyltransferase</keyword>
<comment type="pathway">
    <text evidence="1">Purine metabolism; IMP biosynthesis via de novo pathway; N(1)-(5-phospho-D-ribosyl)glycinamide from 5-phospho-alpha-D-ribose 1-diphosphate: step 1/2.</text>
</comment>
<dbReference type="AlphaFoldDB" id="A0A3B0XQU3"/>
<dbReference type="SUPFAM" id="SSF56235">
    <property type="entry name" value="N-terminal nucleophile aminohydrolases (Ntn hydrolases)"/>
    <property type="match status" value="1"/>
</dbReference>
<proteinExistence type="inferred from homology"/>
<dbReference type="GO" id="GO:0006189">
    <property type="term" value="P:'de novo' IMP biosynthetic process"/>
    <property type="evidence" value="ECO:0007669"/>
    <property type="project" value="UniProtKB-UniPathway"/>
</dbReference>
<dbReference type="Gene3D" id="3.60.20.10">
    <property type="entry name" value="Glutamine Phosphoribosylpyrophosphate, subunit 1, domain 1"/>
    <property type="match status" value="1"/>
</dbReference>
<accession>A0A3B0XQU3</accession>
<dbReference type="PIRSF" id="PIRSF000485">
    <property type="entry name" value="Amd_phspho_trans"/>
    <property type="match status" value="1"/>
</dbReference>
<name>A0A3B0XQU3_9ZZZZ</name>
<dbReference type="CDD" id="cd06223">
    <property type="entry name" value="PRTases_typeI"/>
    <property type="match status" value="1"/>
</dbReference>
<gene>
    <name evidence="10" type="ORF">MNBD_GAMMA12-304</name>
</gene>
<dbReference type="CDD" id="cd00715">
    <property type="entry name" value="GPATase_N"/>
    <property type="match status" value="1"/>
</dbReference>
<dbReference type="GO" id="GO:0009113">
    <property type="term" value="P:purine nucleobase biosynthetic process"/>
    <property type="evidence" value="ECO:0007669"/>
    <property type="project" value="InterPro"/>
</dbReference>
<protein>
    <recommendedName>
        <fullName evidence="3">amidophosphoribosyltransferase</fullName>
        <ecNumber evidence="3">2.4.2.14</ecNumber>
    </recommendedName>
</protein>
<keyword evidence="6" id="KW-0658">Purine biosynthesis</keyword>
<dbReference type="Pfam" id="PF00156">
    <property type="entry name" value="Pribosyltran"/>
    <property type="match status" value="1"/>
</dbReference>